<feature type="compositionally biased region" description="Polar residues" evidence="2">
    <location>
        <begin position="129"/>
        <end position="139"/>
    </location>
</feature>
<dbReference type="Proteomes" id="UP000198414">
    <property type="component" value="Unassembled WGS sequence"/>
</dbReference>
<accession>A0A1Z5IUM2</accession>
<evidence type="ECO:0000313" key="4">
    <source>
        <dbReference type="Proteomes" id="UP000198414"/>
    </source>
</evidence>
<name>A0A1Z5IUM2_9LACO</name>
<gene>
    <name evidence="3" type="ORF">IWT25_00780</name>
</gene>
<dbReference type="RefSeq" id="WP_089120778.1">
    <property type="nucleotide sequence ID" value="NZ_BCMI01000005.1"/>
</dbReference>
<evidence type="ECO:0000313" key="3">
    <source>
        <dbReference type="EMBL" id="GAX05474.1"/>
    </source>
</evidence>
<organism evidence="3 4">
    <name type="scientific">Secundilactobacillus pentosiphilus</name>
    <dbReference type="NCBI Taxonomy" id="1714682"/>
    <lineage>
        <taxon>Bacteria</taxon>
        <taxon>Bacillati</taxon>
        <taxon>Bacillota</taxon>
        <taxon>Bacilli</taxon>
        <taxon>Lactobacillales</taxon>
        <taxon>Lactobacillaceae</taxon>
        <taxon>Secundilactobacillus</taxon>
    </lineage>
</organism>
<proteinExistence type="predicted"/>
<sequence>MSQFYVQRDANKFGAKLATKLTDTDDPNQWIQVTIATANDNDFKQNFMHYQINDDSTVIRGGAYAITIEDVNQQLSDSLDTIDKLNKSLSAANATITKFQNQYKQDSDMTNEAILELSDQVLSTVPADGSTSEANNPTAPATGGGK</sequence>
<protein>
    <submittedName>
        <fullName evidence="3">Uncharacterized protein</fullName>
    </submittedName>
</protein>
<dbReference type="EMBL" id="BCMI01000005">
    <property type="protein sequence ID" value="GAX05474.1"/>
    <property type="molecule type" value="Genomic_DNA"/>
</dbReference>
<evidence type="ECO:0000256" key="1">
    <source>
        <dbReference type="SAM" id="Coils"/>
    </source>
</evidence>
<keyword evidence="1" id="KW-0175">Coiled coil</keyword>
<evidence type="ECO:0000256" key="2">
    <source>
        <dbReference type="SAM" id="MobiDB-lite"/>
    </source>
</evidence>
<feature type="coiled-coil region" evidence="1">
    <location>
        <begin position="68"/>
        <end position="102"/>
    </location>
</feature>
<comment type="caution">
    <text evidence="3">The sequence shown here is derived from an EMBL/GenBank/DDBJ whole genome shotgun (WGS) entry which is preliminary data.</text>
</comment>
<feature type="region of interest" description="Disordered" evidence="2">
    <location>
        <begin position="125"/>
        <end position="146"/>
    </location>
</feature>
<dbReference type="AlphaFoldDB" id="A0A1Z5IUM2"/>
<reference evidence="3 4" key="1">
    <citation type="submission" date="2015-11" db="EMBL/GenBank/DDBJ databases">
        <title>Draft genome sequences of new species of the genus Lactobacillus isolated from orchardgrass silage.</title>
        <authorList>
            <person name="Tohno M."/>
            <person name="Tanizawa Y."/>
            <person name="Arita M."/>
        </authorList>
    </citation>
    <scope>NUCLEOTIDE SEQUENCE [LARGE SCALE GENOMIC DNA]</scope>
    <source>
        <strain evidence="3 4">IWT25</strain>
    </source>
</reference>